<comment type="subcellular location">
    <subcellularLocation>
        <location evidence="1">Membrane</location>
        <topology evidence="1">Multi-pass membrane protein</topology>
    </subcellularLocation>
</comment>
<dbReference type="AlphaFoldDB" id="A0A7Z0IJI5"/>
<organism evidence="6 7">
    <name type="scientific">Naumannella cuiyingiana</name>
    <dbReference type="NCBI Taxonomy" id="1347891"/>
    <lineage>
        <taxon>Bacteria</taxon>
        <taxon>Bacillati</taxon>
        <taxon>Actinomycetota</taxon>
        <taxon>Actinomycetes</taxon>
        <taxon>Propionibacteriales</taxon>
        <taxon>Propionibacteriaceae</taxon>
        <taxon>Naumannella</taxon>
    </lineage>
</organism>
<evidence type="ECO:0000256" key="1">
    <source>
        <dbReference type="ARBA" id="ARBA00004141"/>
    </source>
</evidence>
<protein>
    <recommendedName>
        <fullName evidence="8">DUF4870 domain-containing protein</fullName>
    </recommendedName>
</protein>
<feature type="transmembrane region" description="Helical" evidence="5">
    <location>
        <begin position="87"/>
        <end position="106"/>
    </location>
</feature>
<evidence type="ECO:0000256" key="5">
    <source>
        <dbReference type="SAM" id="Phobius"/>
    </source>
</evidence>
<sequence length="124" mass="13419">MTGDMRAGGDDRTLAVLAHLSAIIAMIISAGWLSFAGPLLIWLLFRGRGPLVRGSAAGAFNFNLWAWLMTVIGWILFITVIGIPVAIILWVIAAVLTVVCHVIGALRASRGELYRYPAQIPILH</sequence>
<evidence type="ECO:0000256" key="2">
    <source>
        <dbReference type="ARBA" id="ARBA00022692"/>
    </source>
</evidence>
<keyword evidence="7" id="KW-1185">Reference proteome</keyword>
<feature type="transmembrane region" description="Helical" evidence="5">
    <location>
        <begin position="20"/>
        <end position="45"/>
    </location>
</feature>
<proteinExistence type="predicted"/>
<dbReference type="Proteomes" id="UP000527616">
    <property type="component" value="Unassembled WGS sequence"/>
</dbReference>
<evidence type="ECO:0000256" key="4">
    <source>
        <dbReference type="ARBA" id="ARBA00023136"/>
    </source>
</evidence>
<evidence type="ECO:0008006" key="8">
    <source>
        <dbReference type="Google" id="ProtNLM"/>
    </source>
</evidence>
<keyword evidence="3 5" id="KW-1133">Transmembrane helix</keyword>
<evidence type="ECO:0000313" key="7">
    <source>
        <dbReference type="Proteomes" id="UP000527616"/>
    </source>
</evidence>
<keyword evidence="2 5" id="KW-0812">Transmembrane</keyword>
<keyword evidence="4 5" id="KW-0472">Membrane</keyword>
<accession>A0A7Z0IJI5</accession>
<comment type="caution">
    <text evidence="6">The sequence shown here is derived from an EMBL/GenBank/DDBJ whole genome shotgun (WGS) entry which is preliminary data.</text>
</comment>
<name>A0A7Z0IJI5_9ACTN</name>
<dbReference type="EMBL" id="JACBZS010000001">
    <property type="protein sequence ID" value="NYI69574.1"/>
    <property type="molecule type" value="Genomic_DNA"/>
</dbReference>
<gene>
    <name evidence="6" type="ORF">GGQ54_000134</name>
</gene>
<reference evidence="6 7" key="1">
    <citation type="submission" date="2020-07" db="EMBL/GenBank/DDBJ databases">
        <title>Sequencing the genomes of 1000 actinobacteria strains.</title>
        <authorList>
            <person name="Klenk H.-P."/>
        </authorList>
    </citation>
    <scope>NUCLEOTIDE SEQUENCE [LARGE SCALE GENOMIC DNA]</scope>
    <source>
        <strain evidence="6 7">DSM 103164</strain>
    </source>
</reference>
<evidence type="ECO:0000256" key="3">
    <source>
        <dbReference type="ARBA" id="ARBA00022989"/>
    </source>
</evidence>
<evidence type="ECO:0000313" key="6">
    <source>
        <dbReference type="EMBL" id="NYI69574.1"/>
    </source>
</evidence>
<dbReference type="RefSeq" id="WP_179443629.1">
    <property type="nucleotide sequence ID" value="NZ_JACBZS010000001.1"/>
</dbReference>
<dbReference type="InterPro" id="IPR019109">
    <property type="entry name" value="MamF_MmsF"/>
</dbReference>
<dbReference type="Pfam" id="PF09685">
    <property type="entry name" value="MamF_MmsF"/>
    <property type="match status" value="1"/>
</dbReference>
<feature type="transmembrane region" description="Helical" evidence="5">
    <location>
        <begin position="57"/>
        <end position="81"/>
    </location>
</feature>